<protein>
    <submittedName>
        <fullName evidence="3">VWA domain-containing protein</fullName>
    </submittedName>
</protein>
<dbReference type="InterPro" id="IPR036465">
    <property type="entry name" value="vWFA_dom_sf"/>
</dbReference>
<feature type="domain" description="VWFA" evidence="2">
    <location>
        <begin position="152"/>
        <end position="203"/>
    </location>
</feature>
<dbReference type="InterPro" id="IPR028087">
    <property type="entry name" value="Tad_N"/>
</dbReference>
<keyword evidence="1" id="KW-0472">Membrane</keyword>
<evidence type="ECO:0000313" key="3">
    <source>
        <dbReference type="EMBL" id="TNY33186.1"/>
    </source>
</evidence>
<dbReference type="Proteomes" id="UP000314011">
    <property type="component" value="Unassembled WGS sequence"/>
</dbReference>
<gene>
    <name evidence="3" type="ORF">FHY64_07895</name>
</gene>
<reference evidence="3 4" key="1">
    <citation type="submission" date="2019-06" db="EMBL/GenBank/DDBJ databases">
        <title>Genome of new Rhodobacteraceae sp. SM1903.</title>
        <authorList>
            <person name="Ren X."/>
        </authorList>
    </citation>
    <scope>NUCLEOTIDE SEQUENCE [LARGE SCALE GENOMIC DNA]</scope>
    <source>
        <strain evidence="3 4">SM1903</strain>
    </source>
</reference>
<dbReference type="RefSeq" id="WP_140193873.1">
    <property type="nucleotide sequence ID" value="NZ_CP065915.1"/>
</dbReference>
<proteinExistence type="predicted"/>
<evidence type="ECO:0000256" key="1">
    <source>
        <dbReference type="SAM" id="Phobius"/>
    </source>
</evidence>
<keyword evidence="1" id="KW-0812">Transmembrane</keyword>
<dbReference type="Pfam" id="PF13400">
    <property type="entry name" value="Tad"/>
    <property type="match status" value="1"/>
</dbReference>
<keyword evidence="4" id="KW-1185">Reference proteome</keyword>
<keyword evidence="1" id="KW-1133">Transmembrane helix</keyword>
<evidence type="ECO:0000259" key="2">
    <source>
        <dbReference type="PROSITE" id="PS50234"/>
    </source>
</evidence>
<evidence type="ECO:0000313" key="4">
    <source>
        <dbReference type="Proteomes" id="UP000314011"/>
    </source>
</evidence>
<accession>A0A5C5GIB2</accession>
<comment type="caution">
    <text evidence="3">The sequence shown here is derived from an EMBL/GenBank/DDBJ whole genome shotgun (WGS) entry which is preliminary data.</text>
</comment>
<organism evidence="3 4">
    <name type="scientific">Pelagovum pacificum</name>
    <dbReference type="NCBI Taxonomy" id="2588711"/>
    <lineage>
        <taxon>Bacteria</taxon>
        <taxon>Pseudomonadati</taxon>
        <taxon>Pseudomonadota</taxon>
        <taxon>Alphaproteobacteria</taxon>
        <taxon>Rhodobacterales</taxon>
        <taxon>Paracoccaceae</taxon>
        <taxon>Pelagovum</taxon>
    </lineage>
</organism>
<dbReference type="Pfam" id="PF00092">
    <property type="entry name" value="VWA"/>
    <property type="match status" value="1"/>
</dbReference>
<feature type="transmembrane region" description="Helical" evidence="1">
    <location>
        <begin position="32"/>
        <end position="52"/>
    </location>
</feature>
<dbReference type="AlphaFoldDB" id="A0A5C5GIB2"/>
<dbReference type="InterPro" id="IPR002035">
    <property type="entry name" value="VWF_A"/>
</dbReference>
<dbReference type="PROSITE" id="PS50234">
    <property type="entry name" value="VWFA"/>
    <property type="match status" value="1"/>
</dbReference>
<dbReference type="CDD" id="cd00198">
    <property type="entry name" value="vWFA"/>
    <property type="match status" value="1"/>
</dbReference>
<dbReference type="OrthoDB" id="7522752at2"/>
<dbReference type="Gene3D" id="3.40.50.410">
    <property type="entry name" value="von Willebrand factor, type A domain"/>
    <property type="match status" value="1"/>
</dbReference>
<name>A0A5C5GIB2_9RHOB</name>
<dbReference type="EMBL" id="VFFF01000001">
    <property type="protein sequence ID" value="TNY33186.1"/>
    <property type="molecule type" value="Genomic_DNA"/>
</dbReference>
<dbReference type="SUPFAM" id="SSF53300">
    <property type="entry name" value="vWA-like"/>
    <property type="match status" value="1"/>
</dbReference>
<sequence length="585" mass="66392">MTKTVRDTRQPLSLADRATQARKRFHRDERGSMIVFGLFVFVLLILAGGMAVDLMRTETARTRLQSTLDRAVLAAAGFEQDQDPETVVRDYVAKAGLSDFLIDVDVTDTAGLRSVRVDANVNVASFFMDFIGIRYLPAPASSAAGESTANLEIALVLDVSQSMDGSKLEELKDAAQEFVDTILLTTDPDRVKISVIPYATQVSVPPTLLDLLIDVFNREHSYSSCIDFDDEDFLTPSILPPTLVLSADQLKQSDHFDPFYNWGPEVAPANGQPPVHTCNPNESQQLLPMAHDGEALNDYIEGLISDGNTSIDIGMKWAAATLDPAMGNFWNLTVTSLGSFLFNPIAPWGDSSTDKVIVLMTDGHNSDEFRLPDDFPRWSEVYYDDLRGEYWVKAKDDRDADGDGRRSSDNWFWVDARVNRQSNFWRKNDEWPYAPEVCHEEGYWYLWRWVTRTVCEITPTNIEPNLRRLSYDELFDRVSLYYNAYYHHYLQNYDNRELNTWFYDLRERADIEPGTKNARLHNMCNTLKANDVQIYAIGFDVEDEDVPYMADCASSSSHFMRVAPNNLNDAFGSIARQLTVLRLTQ</sequence>